<dbReference type="EMBL" id="JACHFQ010000006">
    <property type="protein sequence ID" value="MBB5226562.1"/>
    <property type="molecule type" value="Genomic_DNA"/>
</dbReference>
<sequence>MFEDIASFLSERHLELRIFIDDAVGTLTIYFKDGHKEEYDRGMGYEGDYLSRYIKDLF</sequence>
<evidence type="ECO:0000313" key="1">
    <source>
        <dbReference type="EMBL" id="MBB5226562.1"/>
    </source>
</evidence>
<accession>A0A7W8LMK0</accession>
<dbReference type="AlphaFoldDB" id="A0A7W8LMK0"/>
<organism evidence="1 2">
    <name type="scientific">Treponema ruminis</name>
    <dbReference type="NCBI Taxonomy" id="744515"/>
    <lineage>
        <taxon>Bacteria</taxon>
        <taxon>Pseudomonadati</taxon>
        <taxon>Spirochaetota</taxon>
        <taxon>Spirochaetia</taxon>
        <taxon>Spirochaetales</taxon>
        <taxon>Treponemataceae</taxon>
        <taxon>Treponema</taxon>
    </lineage>
</organism>
<proteinExistence type="predicted"/>
<comment type="caution">
    <text evidence="1">The sequence shown here is derived from an EMBL/GenBank/DDBJ whole genome shotgun (WGS) entry which is preliminary data.</text>
</comment>
<dbReference type="RefSeq" id="WP_206173284.1">
    <property type="nucleotide sequence ID" value="NZ_CP031518.1"/>
</dbReference>
<reference evidence="1 2" key="1">
    <citation type="submission" date="2020-08" db="EMBL/GenBank/DDBJ databases">
        <title>Genomic Encyclopedia of Type Strains, Phase IV (KMG-IV): sequencing the most valuable type-strain genomes for metagenomic binning, comparative biology and taxonomic classification.</title>
        <authorList>
            <person name="Goeker M."/>
        </authorList>
    </citation>
    <scope>NUCLEOTIDE SEQUENCE [LARGE SCALE GENOMIC DNA]</scope>
    <source>
        <strain evidence="1 2">DSM 103462</strain>
    </source>
</reference>
<keyword evidence="2" id="KW-1185">Reference proteome</keyword>
<name>A0A7W8LMK0_9SPIR</name>
<protein>
    <submittedName>
        <fullName evidence="1">Uncharacterized protein</fullName>
    </submittedName>
</protein>
<gene>
    <name evidence="1" type="ORF">HNP76_001943</name>
</gene>
<evidence type="ECO:0000313" key="2">
    <source>
        <dbReference type="Proteomes" id="UP000518887"/>
    </source>
</evidence>
<dbReference type="Proteomes" id="UP000518887">
    <property type="component" value="Unassembled WGS sequence"/>
</dbReference>